<dbReference type="EMBL" id="MU276491">
    <property type="protein sequence ID" value="KAI0038473.1"/>
    <property type="molecule type" value="Genomic_DNA"/>
</dbReference>
<sequence>MRAPVLRGVHEPSTATCGASTTRPAVSPGCLIARSALDATSSTRRVPASPRTGKQPQERATSRACKLKLARRTSTEGRGGRTSVRLGGPHQGACCAVTAGDPAGRPRRALPVQRSSSPRCRGLGSYGHGARRQRNWEAAASRSGL</sequence>
<proteinExistence type="predicted"/>
<dbReference type="Proteomes" id="UP000814033">
    <property type="component" value="Unassembled WGS sequence"/>
</dbReference>
<name>A0ACB8R363_9AGAM</name>
<evidence type="ECO:0000313" key="2">
    <source>
        <dbReference type="Proteomes" id="UP000814033"/>
    </source>
</evidence>
<comment type="caution">
    <text evidence="1">The sequence shown here is derived from an EMBL/GenBank/DDBJ whole genome shotgun (WGS) entry which is preliminary data.</text>
</comment>
<evidence type="ECO:0000313" key="1">
    <source>
        <dbReference type="EMBL" id="KAI0038473.1"/>
    </source>
</evidence>
<keyword evidence="2" id="KW-1185">Reference proteome</keyword>
<gene>
    <name evidence="1" type="ORF">FA95DRAFT_1216953</name>
</gene>
<organism evidence="1 2">
    <name type="scientific">Auriscalpium vulgare</name>
    <dbReference type="NCBI Taxonomy" id="40419"/>
    <lineage>
        <taxon>Eukaryota</taxon>
        <taxon>Fungi</taxon>
        <taxon>Dikarya</taxon>
        <taxon>Basidiomycota</taxon>
        <taxon>Agaricomycotina</taxon>
        <taxon>Agaricomycetes</taxon>
        <taxon>Russulales</taxon>
        <taxon>Auriscalpiaceae</taxon>
        <taxon>Auriscalpium</taxon>
    </lineage>
</organism>
<protein>
    <submittedName>
        <fullName evidence="1">Uncharacterized protein</fullName>
    </submittedName>
</protein>
<accession>A0ACB8R363</accession>
<reference evidence="1" key="1">
    <citation type="submission" date="2021-02" db="EMBL/GenBank/DDBJ databases">
        <authorList>
            <consortium name="DOE Joint Genome Institute"/>
            <person name="Ahrendt S."/>
            <person name="Looney B.P."/>
            <person name="Miyauchi S."/>
            <person name="Morin E."/>
            <person name="Drula E."/>
            <person name="Courty P.E."/>
            <person name="Chicoki N."/>
            <person name="Fauchery L."/>
            <person name="Kohler A."/>
            <person name="Kuo A."/>
            <person name="Labutti K."/>
            <person name="Pangilinan J."/>
            <person name="Lipzen A."/>
            <person name="Riley R."/>
            <person name="Andreopoulos W."/>
            <person name="He G."/>
            <person name="Johnson J."/>
            <person name="Barry K.W."/>
            <person name="Grigoriev I.V."/>
            <person name="Nagy L."/>
            <person name="Hibbett D."/>
            <person name="Henrissat B."/>
            <person name="Matheny P.B."/>
            <person name="Labbe J."/>
            <person name="Martin F."/>
        </authorList>
    </citation>
    <scope>NUCLEOTIDE SEQUENCE</scope>
    <source>
        <strain evidence="1">FP105234-sp</strain>
    </source>
</reference>
<reference evidence="1" key="2">
    <citation type="journal article" date="2022" name="New Phytol.">
        <title>Evolutionary transition to the ectomycorrhizal habit in the genomes of a hyperdiverse lineage of mushroom-forming fungi.</title>
        <authorList>
            <person name="Looney B."/>
            <person name="Miyauchi S."/>
            <person name="Morin E."/>
            <person name="Drula E."/>
            <person name="Courty P.E."/>
            <person name="Kohler A."/>
            <person name="Kuo A."/>
            <person name="LaButti K."/>
            <person name="Pangilinan J."/>
            <person name="Lipzen A."/>
            <person name="Riley R."/>
            <person name="Andreopoulos W."/>
            <person name="He G."/>
            <person name="Johnson J."/>
            <person name="Nolan M."/>
            <person name="Tritt A."/>
            <person name="Barry K.W."/>
            <person name="Grigoriev I.V."/>
            <person name="Nagy L.G."/>
            <person name="Hibbett D."/>
            <person name="Henrissat B."/>
            <person name="Matheny P.B."/>
            <person name="Labbe J."/>
            <person name="Martin F.M."/>
        </authorList>
    </citation>
    <scope>NUCLEOTIDE SEQUENCE</scope>
    <source>
        <strain evidence="1">FP105234-sp</strain>
    </source>
</reference>